<evidence type="ECO:0000256" key="4">
    <source>
        <dbReference type="ARBA" id="ARBA00023125"/>
    </source>
</evidence>
<gene>
    <name evidence="10" type="ORF">GK108_09390</name>
</gene>
<dbReference type="Gene3D" id="1.10.10.10">
    <property type="entry name" value="Winged helix-like DNA-binding domain superfamily/Winged helix DNA-binding domain"/>
    <property type="match status" value="1"/>
</dbReference>
<organism evidence="10 11">
    <name type="scientific">Spirosoma terrae</name>
    <dbReference type="NCBI Taxonomy" id="1968276"/>
    <lineage>
        <taxon>Bacteria</taxon>
        <taxon>Pseudomonadati</taxon>
        <taxon>Bacteroidota</taxon>
        <taxon>Cytophagia</taxon>
        <taxon>Cytophagales</taxon>
        <taxon>Cytophagaceae</taxon>
        <taxon>Spirosoma</taxon>
    </lineage>
</organism>
<proteinExistence type="predicted"/>
<evidence type="ECO:0000259" key="9">
    <source>
        <dbReference type="PROSITE" id="PS51755"/>
    </source>
</evidence>
<evidence type="ECO:0000256" key="3">
    <source>
        <dbReference type="ARBA" id="ARBA00023015"/>
    </source>
</evidence>
<dbReference type="InterPro" id="IPR001789">
    <property type="entry name" value="Sig_transdc_resp-reg_receiver"/>
</dbReference>
<accession>A0A6L9L391</accession>
<evidence type="ECO:0000313" key="11">
    <source>
        <dbReference type="Proteomes" id="UP000474175"/>
    </source>
</evidence>
<dbReference type="RefSeq" id="WP_163946351.1">
    <property type="nucleotide sequence ID" value="NZ_JAAFZH010000003.1"/>
</dbReference>
<dbReference type="PROSITE" id="PS51755">
    <property type="entry name" value="OMPR_PHOB"/>
    <property type="match status" value="1"/>
</dbReference>
<dbReference type="FunFam" id="1.10.10.10:FF:000005">
    <property type="entry name" value="Two-component system response regulator"/>
    <property type="match status" value="1"/>
</dbReference>
<reference evidence="10 11" key="1">
    <citation type="submission" date="2020-02" db="EMBL/GenBank/DDBJ databases">
        <title>Draft genome sequence of two Spirosoma agri KCTC 52727 and Spirosoma terrae KCTC 52035.</title>
        <authorList>
            <person name="Rojas J."/>
            <person name="Ambika Manirajan B."/>
            <person name="Suarez C."/>
            <person name="Ratering S."/>
            <person name="Schnell S."/>
        </authorList>
    </citation>
    <scope>NUCLEOTIDE SEQUENCE [LARGE SCALE GENOMIC DNA]</scope>
    <source>
        <strain evidence="10 11">KCTC 52035</strain>
    </source>
</reference>
<dbReference type="GO" id="GO:0032993">
    <property type="term" value="C:protein-DNA complex"/>
    <property type="evidence" value="ECO:0007669"/>
    <property type="project" value="TreeGrafter"/>
</dbReference>
<comment type="caution">
    <text evidence="10">The sequence shown here is derived from an EMBL/GenBank/DDBJ whole genome shotgun (WGS) entry which is preliminary data.</text>
</comment>
<dbReference type="GO" id="GO:0005829">
    <property type="term" value="C:cytosol"/>
    <property type="evidence" value="ECO:0007669"/>
    <property type="project" value="TreeGrafter"/>
</dbReference>
<feature type="domain" description="OmpR/PhoB-type" evidence="9">
    <location>
        <begin position="127"/>
        <end position="225"/>
    </location>
</feature>
<dbReference type="Pfam" id="PF00486">
    <property type="entry name" value="Trans_reg_C"/>
    <property type="match status" value="1"/>
</dbReference>
<dbReference type="SUPFAM" id="SSF46894">
    <property type="entry name" value="C-terminal effector domain of the bipartite response regulators"/>
    <property type="match status" value="1"/>
</dbReference>
<sequence length="232" mass="26630">MISILVTEDDSRVAAFIKKGLEENMNQVTVVPTGKAAVDEATINDYDLIILDIMLPDIDGFEVCSILRRRQNTTHIIMLSALDTPEEKVKGLQCGADDYLSKPFVFEELVARINALRRRVEYSNGIVDYYRYAGVEINIEQQSVTRDGKELILTPREFNLLVFLMRNREKVLSRITIAQSVWDIHFDTTSNYVDVYINYLRNKLDKGFSQPLIHTIKGRGYMLKQKANESET</sequence>
<dbReference type="SUPFAM" id="SSF52172">
    <property type="entry name" value="CheY-like"/>
    <property type="match status" value="1"/>
</dbReference>
<evidence type="ECO:0000256" key="6">
    <source>
        <dbReference type="PROSITE-ProRule" id="PRU00169"/>
    </source>
</evidence>
<evidence type="ECO:0000256" key="1">
    <source>
        <dbReference type="ARBA" id="ARBA00022553"/>
    </source>
</evidence>
<dbReference type="InterPro" id="IPR036388">
    <property type="entry name" value="WH-like_DNA-bd_sf"/>
</dbReference>
<feature type="domain" description="Response regulatory" evidence="8">
    <location>
        <begin position="3"/>
        <end position="117"/>
    </location>
</feature>
<dbReference type="SMART" id="SM00448">
    <property type="entry name" value="REC"/>
    <property type="match status" value="1"/>
</dbReference>
<dbReference type="PANTHER" id="PTHR48111">
    <property type="entry name" value="REGULATOR OF RPOS"/>
    <property type="match status" value="1"/>
</dbReference>
<dbReference type="Gene3D" id="3.40.50.2300">
    <property type="match status" value="1"/>
</dbReference>
<keyword evidence="1 6" id="KW-0597">Phosphoprotein</keyword>
<dbReference type="PROSITE" id="PS50110">
    <property type="entry name" value="RESPONSE_REGULATORY"/>
    <property type="match status" value="1"/>
</dbReference>
<dbReference type="CDD" id="cd00383">
    <property type="entry name" value="trans_reg_C"/>
    <property type="match status" value="1"/>
</dbReference>
<dbReference type="SMART" id="SM00862">
    <property type="entry name" value="Trans_reg_C"/>
    <property type="match status" value="1"/>
</dbReference>
<feature type="DNA-binding region" description="OmpR/PhoB-type" evidence="7">
    <location>
        <begin position="127"/>
        <end position="225"/>
    </location>
</feature>
<dbReference type="GO" id="GO:0000156">
    <property type="term" value="F:phosphorelay response regulator activity"/>
    <property type="evidence" value="ECO:0007669"/>
    <property type="project" value="TreeGrafter"/>
</dbReference>
<dbReference type="AlphaFoldDB" id="A0A6L9L391"/>
<evidence type="ECO:0000313" key="10">
    <source>
        <dbReference type="EMBL" id="NDU95085.1"/>
    </source>
</evidence>
<feature type="modified residue" description="4-aspartylphosphate" evidence="6">
    <location>
        <position position="52"/>
    </location>
</feature>
<dbReference type="InterPro" id="IPR001867">
    <property type="entry name" value="OmpR/PhoB-type_DNA-bd"/>
</dbReference>
<dbReference type="GO" id="GO:0000976">
    <property type="term" value="F:transcription cis-regulatory region binding"/>
    <property type="evidence" value="ECO:0007669"/>
    <property type="project" value="TreeGrafter"/>
</dbReference>
<dbReference type="InterPro" id="IPR016032">
    <property type="entry name" value="Sig_transdc_resp-reg_C-effctor"/>
</dbReference>
<evidence type="ECO:0000259" key="8">
    <source>
        <dbReference type="PROSITE" id="PS50110"/>
    </source>
</evidence>
<dbReference type="GO" id="GO:0006355">
    <property type="term" value="P:regulation of DNA-templated transcription"/>
    <property type="evidence" value="ECO:0007669"/>
    <property type="project" value="InterPro"/>
</dbReference>
<evidence type="ECO:0000256" key="5">
    <source>
        <dbReference type="ARBA" id="ARBA00023163"/>
    </source>
</evidence>
<protein>
    <submittedName>
        <fullName evidence="10">Response regulator transcription factor</fullName>
    </submittedName>
</protein>
<dbReference type="Gene3D" id="6.10.250.690">
    <property type="match status" value="1"/>
</dbReference>
<dbReference type="CDD" id="cd19935">
    <property type="entry name" value="REC_OmpR_CusR-like"/>
    <property type="match status" value="1"/>
</dbReference>
<keyword evidence="2" id="KW-0902">Two-component regulatory system</keyword>
<keyword evidence="11" id="KW-1185">Reference proteome</keyword>
<dbReference type="EMBL" id="JAAFZH010000003">
    <property type="protein sequence ID" value="NDU95085.1"/>
    <property type="molecule type" value="Genomic_DNA"/>
</dbReference>
<dbReference type="InterPro" id="IPR039420">
    <property type="entry name" value="WalR-like"/>
</dbReference>
<evidence type="ECO:0000256" key="7">
    <source>
        <dbReference type="PROSITE-ProRule" id="PRU01091"/>
    </source>
</evidence>
<dbReference type="InterPro" id="IPR011006">
    <property type="entry name" value="CheY-like_superfamily"/>
</dbReference>
<keyword evidence="5" id="KW-0804">Transcription</keyword>
<dbReference type="PANTHER" id="PTHR48111:SF22">
    <property type="entry name" value="REGULATOR OF RPOS"/>
    <property type="match status" value="1"/>
</dbReference>
<name>A0A6L9L391_9BACT</name>
<dbReference type="Pfam" id="PF00072">
    <property type="entry name" value="Response_reg"/>
    <property type="match status" value="1"/>
</dbReference>
<keyword evidence="3" id="KW-0805">Transcription regulation</keyword>
<evidence type="ECO:0000256" key="2">
    <source>
        <dbReference type="ARBA" id="ARBA00023012"/>
    </source>
</evidence>
<dbReference type="Proteomes" id="UP000474175">
    <property type="component" value="Unassembled WGS sequence"/>
</dbReference>
<keyword evidence="4 7" id="KW-0238">DNA-binding</keyword>